<dbReference type="SUPFAM" id="SSF50998">
    <property type="entry name" value="Quinoprotein alcohol dehydrogenase-like"/>
    <property type="match status" value="1"/>
</dbReference>
<accession>X1DVY9</accession>
<dbReference type="AlphaFoldDB" id="X1DVY9"/>
<protein>
    <recommendedName>
        <fullName evidence="2">Bulb-type lectin domain-containing protein</fullName>
    </recommendedName>
</protein>
<organism evidence="1">
    <name type="scientific">marine sediment metagenome</name>
    <dbReference type="NCBI Taxonomy" id="412755"/>
    <lineage>
        <taxon>unclassified sequences</taxon>
        <taxon>metagenomes</taxon>
        <taxon>ecological metagenomes</taxon>
    </lineage>
</organism>
<sequence length="256" mass="28210">SFSGGVSDVWLIKTDNNGNEMWNRTFGGDDWDEGRSVQQTSDDGYIILGRTNSYSKGDMENIWLIKTDSNGNEIWNRTFGGGNMDWGFSAKQTNDGGYIIVGETWSWSVSEDLADAWLIKTDSNGNEMWNRTFGGSGGDGGFSVQQTNDDNGYIIVGSTSSFSAGWIDVWLIKTDSNGNEMWNRTFAILENDVGWSVQQTSDRGYIITGFTGESHDIYGDVLLIKTDEDGNKLWVKTFGGKDGDAGYFVKQTSDGG</sequence>
<proteinExistence type="predicted"/>
<feature type="non-terminal residue" evidence="1">
    <location>
        <position position="1"/>
    </location>
</feature>
<dbReference type="PANTHER" id="PTHR42754">
    <property type="entry name" value="ENDOGLUCANASE"/>
    <property type="match status" value="1"/>
</dbReference>
<gene>
    <name evidence="1" type="ORF">S01H4_54334</name>
</gene>
<dbReference type="PANTHER" id="PTHR42754:SF1">
    <property type="entry name" value="LIPOPROTEIN"/>
    <property type="match status" value="1"/>
</dbReference>
<comment type="caution">
    <text evidence="1">The sequence shown here is derived from an EMBL/GenBank/DDBJ whole genome shotgun (WGS) entry which is preliminary data.</text>
</comment>
<reference evidence="1" key="1">
    <citation type="journal article" date="2014" name="Front. Microbiol.">
        <title>High frequency of phylogenetically diverse reductive dehalogenase-homologous genes in deep subseafloor sedimentary metagenomes.</title>
        <authorList>
            <person name="Kawai M."/>
            <person name="Futagami T."/>
            <person name="Toyoda A."/>
            <person name="Takaki Y."/>
            <person name="Nishi S."/>
            <person name="Hori S."/>
            <person name="Arai W."/>
            <person name="Tsubouchi T."/>
            <person name="Morono Y."/>
            <person name="Uchiyama I."/>
            <person name="Ito T."/>
            <person name="Fujiyama A."/>
            <person name="Inagaki F."/>
            <person name="Takami H."/>
        </authorList>
    </citation>
    <scope>NUCLEOTIDE SEQUENCE</scope>
    <source>
        <strain evidence="1">Expedition CK06-06</strain>
    </source>
</reference>
<dbReference type="EMBL" id="BART01031255">
    <property type="protein sequence ID" value="GAH12390.1"/>
    <property type="molecule type" value="Genomic_DNA"/>
</dbReference>
<name>X1DVY9_9ZZZZ</name>
<dbReference type="InterPro" id="IPR011047">
    <property type="entry name" value="Quinoprotein_ADH-like_sf"/>
</dbReference>
<feature type="non-terminal residue" evidence="1">
    <location>
        <position position="256"/>
    </location>
</feature>
<evidence type="ECO:0008006" key="2">
    <source>
        <dbReference type="Google" id="ProtNLM"/>
    </source>
</evidence>
<evidence type="ECO:0000313" key="1">
    <source>
        <dbReference type="EMBL" id="GAH12390.1"/>
    </source>
</evidence>